<keyword evidence="3" id="KW-0235">DNA replication</keyword>
<dbReference type="GO" id="GO:0000811">
    <property type="term" value="C:GINS complex"/>
    <property type="evidence" value="ECO:0007669"/>
    <property type="project" value="TreeGrafter"/>
</dbReference>
<proteinExistence type="inferred from homology"/>
<organism evidence="7 8">
    <name type="scientific">Heligmosomoides polygyrus</name>
    <name type="common">Parasitic roundworm</name>
    <dbReference type="NCBI Taxonomy" id="6339"/>
    <lineage>
        <taxon>Eukaryota</taxon>
        <taxon>Metazoa</taxon>
        <taxon>Ecdysozoa</taxon>
        <taxon>Nematoda</taxon>
        <taxon>Chromadorea</taxon>
        <taxon>Rhabditida</taxon>
        <taxon>Rhabditina</taxon>
        <taxon>Rhabditomorpha</taxon>
        <taxon>Strongyloidea</taxon>
        <taxon>Heligmosomidae</taxon>
        <taxon>Heligmosomoides</taxon>
    </lineage>
</organism>
<dbReference type="Pfam" id="PF05916">
    <property type="entry name" value="Sld5"/>
    <property type="match status" value="1"/>
</dbReference>
<dbReference type="PANTHER" id="PTHR12772">
    <property type="entry name" value="DNA REPLICATION COMPLEX GINS PROTEIN PSF2"/>
    <property type="match status" value="1"/>
</dbReference>
<evidence type="ECO:0000256" key="2">
    <source>
        <dbReference type="ARBA" id="ARBA00010565"/>
    </source>
</evidence>
<dbReference type="WBParaSite" id="HPBE_0002287701-mRNA-1">
    <property type="protein sequence ID" value="HPBE_0002287701-mRNA-1"/>
    <property type="gene ID" value="HPBE_0002287701"/>
</dbReference>
<evidence type="ECO:0000313" key="8">
    <source>
        <dbReference type="WBParaSite" id="HPBE_0002287701-mRNA-1"/>
    </source>
</evidence>
<evidence type="ECO:0000256" key="4">
    <source>
        <dbReference type="ARBA" id="ARBA00023242"/>
    </source>
</evidence>
<keyword evidence="4" id="KW-0539">Nucleus</keyword>
<protein>
    <recommendedName>
        <fullName evidence="5">GINS complex subunit 2</fullName>
    </recommendedName>
</protein>
<dbReference type="SUPFAM" id="SSF158573">
    <property type="entry name" value="GINS helical bundle-like"/>
    <property type="match status" value="1"/>
</dbReference>
<dbReference type="PANTHER" id="PTHR12772:SF0">
    <property type="entry name" value="DNA REPLICATION COMPLEX GINS PROTEIN PSF2"/>
    <property type="match status" value="1"/>
</dbReference>
<dbReference type="GO" id="GO:0000727">
    <property type="term" value="P:double-strand break repair via break-induced replication"/>
    <property type="evidence" value="ECO:0007669"/>
    <property type="project" value="TreeGrafter"/>
</dbReference>
<dbReference type="InterPro" id="IPR036224">
    <property type="entry name" value="GINS_bundle-like_dom_sf"/>
</dbReference>
<name>A0A183GJM1_HELPZ</name>
<evidence type="ECO:0000256" key="1">
    <source>
        <dbReference type="ARBA" id="ARBA00004123"/>
    </source>
</evidence>
<dbReference type="AlphaFoldDB" id="A0A183GJM1"/>
<feature type="domain" description="GINS subunit" evidence="6">
    <location>
        <begin position="6"/>
        <end position="109"/>
    </location>
</feature>
<reference evidence="8" key="1">
    <citation type="submission" date="2019-09" db="UniProtKB">
        <authorList>
            <consortium name="WormBaseParasite"/>
        </authorList>
    </citation>
    <scope>IDENTIFICATION</scope>
</reference>
<evidence type="ECO:0000256" key="5">
    <source>
        <dbReference type="ARBA" id="ARBA00030871"/>
    </source>
</evidence>
<dbReference type="CDD" id="cd11712">
    <property type="entry name" value="GINS_A_psf2"/>
    <property type="match status" value="1"/>
</dbReference>
<evidence type="ECO:0000313" key="7">
    <source>
        <dbReference type="Proteomes" id="UP000050761"/>
    </source>
</evidence>
<evidence type="ECO:0000259" key="6">
    <source>
        <dbReference type="Pfam" id="PF05916"/>
    </source>
</evidence>
<evidence type="ECO:0000256" key="3">
    <source>
        <dbReference type="ARBA" id="ARBA00022705"/>
    </source>
</evidence>
<dbReference type="InterPro" id="IPR021151">
    <property type="entry name" value="GINS_A"/>
</dbReference>
<dbReference type="InterPro" id="IPR007257">
    <property type="entry name" value="GINS_Psf2"/>
</dbReference>
<comment type="similarity">
    <text evidence="2">Belongs to the GINS2/PSF2 family.</text>
</comment>
<keyword evidence="7" id="KW-1185">Reference proteome</keyword>
<dbReference type="Gene3D" id="1.20.58.1020">
    <property type="match status" value="1"/>
</dbReference>
<accession>A0A183GJM1</accession>
<dbReference type="Proteomes" id="UP000050761">
    <property type="component" value="Unassembled WGS sequence"/>
</dbReference>
<dbReference type="GO" id="GO:0006260">
    <property type="term" value="P:DNA replication"/>
    <property type="evidence" value="ECO:0007669"/>
    <property type="project" value="UniProtKB-KW"/>
</dbReference>
<sequence length="117" mass="13158">LKRLVAAEGETSGLSRLPPFIFEVTNMLVKAAKEDIVDGDQIKVLVQDLWDKREAKLRTSSLKLLSQARFHWQFSLQLWNEGDHSHANVRLDAVQPLEVAALRPNLSACKHFAAALE</sequence>
<comment type="subcellular location">
    <subcellularLocation>
        <location evidence="1">Nucleus</location>
    </subcellularLocation>
</comment>